<dbReference type="AlphaFoldDB" id="A0A6V6Z356"/>
<feature type="domain" description="Transglutaminase-like" evidence="2">
    <location>
        <begin position="222"/>
        <end position="296"/>
    </location>
</feature>
<dbReference type="PANTHER" id="PTHR35532">
    <property type="entry name" value="SIMILAR TO POLYHYDROXYALKANOATE DEPOLYMERASE"/>
    <property type="match status" value="1"/>
</dbReference>
<evidence type="ECO:0000256" key="1">
    <source>
        <dbReference type="SAM" id="Coils"/>
    </source>
</evidence>
<protein>
    <recommendedName>
        <fullName evidence="2">Transglutaminase-like domain-containing protein</fullName>
    </recommendedName>
</protein>
<reference evidence="3 4" key="1">
    <citation type="submission" date="2020-06" db="EMBL/GenBank/DDBJ databases">
        <authorList>
            <person name="Criscuolo A."/>
        </authorList>
    </citation>
    <scope>NUCLEOTIDE SEQUENCE [LARGE SCALE GENOMIC DNA]</scope>
    <source>
        <strain evidence="4">CIP 111411</strain>
    </source>
</reference>
<evidence type="ECO:0000313" key="3">
    <source>
        <dbReference type="EMBL" id="CAD0006237.1"/>
    </source>
</evidence>
<comment type="caution">
    <text evidence="3">The sequence shown here is derived from an EMBL/GenBank/DDBJ whole genome shotgun (WGS) entry which is preliminary data.</text>
</comment>
<dbReference type="InterPro" id="IPR038765">
    <property type="entry name" value="Papain-like_cys_pep_sf"/>
</dbReference>
<dbReference type="SUPFAM" id="SSF54001">
    <property type="entry name" value="Cysteine proteinases"/>
    <property type="match status" value="1"/>
</dbReference>
<accession>A0A6V6Z356</accession>
<dbReference type="PANTHER" id="PTHR35532:SF5">
    <property type="entry name" value="CARBOHYDRATE-BINDING DOMAIN-CONTAINING PROTEIN"/>
    <property type="match status" value="1"/>
</dbReference>
<dbReference type="Proteomes" id="UP000530060">
    <property type="component" value="Unassembled WGS sequence"/>
</dbReference>
<keyword evidence="1" id="KW-0175">Coiled coil</keyword>
<evidence type="ECO:0000259" key="2">
    <source>
        <dbReference type="Pfam" id="PF01841"/>
    </source>
</evidence>
<keyword evidence="4" id="KW-1185">Reference proteome</keyword>
<evidence type="ECO:0000313" key="4">
    <source>
        <dbReference type="Proteomes" id="UP000530060"/>
    </source>
</evidence>
<organism evidence="3 4">
    <name type="scientific">Flavobacterium salmonis</name>
    <dbReference type="NCBI Taxonomy" id="2654844"/>
    <lineage>
        <taxon>Bacteria</taxon>
        <taxon>Pseudomonadati</taxon>
        <taxon>Bacteroidota</taxon>
        <taxon>Flavobacteriia</taxon>
        <taxon>Flavobacteriales</taxon>
        <taxon>Flavobacteriaceae</taxon>
        <taxon>Flavobacterium</taxon>
    </lineage>
</organism>
<dbReference type="EMBL" id="CAIJDP010000078">
    <property type="protein sequence ID" value="CAD0006237.1"/>
    <property type="molecule type" value="Genomic_DNA"/>
</dbReference>
<sequence length="537" mass="63262">MEKIKFKIILFDIDCFFIKNSLCHFILNMKLHHLILLLFIVRSYDHSFAQIKNSLNKAGNNVQELETVIKHYKKQSDNEKLKAAYFLIANMDKKGTYINDLVDDKGISVGFNISNFKNENEEKKWLDSVTSFRGKLHEYENFLPDLKHISAQFLINNIDRAFEVKQKSPFCKGISDADFYEYILPYRVDLEKLEFWRDSVLNNFSKEQIDSIYNFSTVLAATNYVDKIYQKRFKFGERRYFKEKKVRSYSELIKDKEGKCNDMCNLVVLALRALGIPSGFDSIKYKRASNDVGHEWCFVKDIKTNKNYQFDALSNNGPGFFNLPYKNAPKVARKQYALLADASVKNDKSVIHPDFFENNMLDVTSEYFETTNVTIQLEKKFQEPLYLCIWHKGWWKPVDYFYNPNQTNATFNNISKDNLYCLTKYRFFTTEQVNEPFIVNKFGEIKYCSSKELKKQVSLNEYQNKELKKASNNTEILDFDNQQKICRKVAEKDGKKDEWQSFSEVSIKTNTLYLLVDDFSKTQKVFILKDDGSVDWY</sequence>
<gene>
    <name evidence="3" type="ORF">FLAT13_03192</name>
</gene>
<feature type="coiled-coil region" evidence="1">
    <location>
        <begin position="55"/>
        <end position="82"/>
    </location>
</feature>
<dbReference type="Pfam" id="PF01841">
    <property type="entry name" value="Transglut_core"/>
    <property type="match status" value="1"/>
</dbReference>
<proteinExistence type="predicted"/>
<name>A0A6V6Z356_9FLAO</name>
<dbReference type="Gene3D" id="3.10.620.30">
    <property type="match status" value="1"/>
</dbReference>
<dbReference type="InterPro" id="IPR002931">
    <property type="entry name" value="Transglutaminase-like"/>
</dbReference>